<proteinExistence type="predicted"/>
<accession>A0ABY2XHV7</accession>
<dbReference type="Pfam" id="PF13505">
    <property type="entry name" value="OMP_b-brl"/>
    <property type="match status" value="1"/>
</dbReference>
<reference evidence="3 4" key="1">
    <citation type="submission" date="2019-05" db="EMBL/GenBank/DDBJ databases">
        <title>Genome of Alcanivorax gelatiniphagus, an oil degrading marine bacteria.</title>
        <authorList>
            <person name="Kwon K.K."/>
        </authorList>
    </citation>
    <scope>NUCLEOTIDE SEQUENCE [LARGE SCALE GENOMIC DNA]</scope>
    <source>
        <strain evidence="3 4">MEBiC 08158</strain>
    </source>
</reference>
<dbReference type="Gene3D" id="2.40.160.20">
    <property type="match status" value="1"/>
</dbReference>
<organism evidence="3 4">
    <name type="scientific">Alloalcanivorax gelatiniphagus</name>
    <dbReference type="NCBI Taxonomy" id="1194167"/>
    <lineage>
        <taxon>Bacteria</taxon>
        <taxon>Pseudomonadati</taxon>
        <taxon>Pseudomonadota</taxon>
        <taxon>Gammaproteobacteria</taxon>
        <taxon>Oceanospirillales</taxon>
        <taxon>Alcanivoracaceae</taxon>
        <taxon>Alloalcanivorax</taxon>
    </lineage>
</organism>
<evidence type="ECO:0000256" key="1">
    <source>
        <dbReference type="ARBA" id="ARBA00022729"/>
    </source>
</evidence>
<dbReference type="EMBL" id="VCQT01000045">
    <property type="protein sequence ID" value="TMW10955.1"/>
    <property type="molecule type" value="Genomic_DNA"/>
</dbReference>
<keyword evidence="4" id="KW-1185">Reference proteome</keyword>
<dbReference type="InterPro" id="IPR011250">
    <property type="entry name" value="OMP/PagP_B-barrel"/>
</dbReference>
<gene>
    <name evidence="3" type="ORF">FGS76_16755</name>
</gene>
<dbReference type="SUPFAM" id="SSF56925">
    <property type="entry name" value="OMPA-like"/>
    <property type="match status" value="1"/>
</dbReference>
<dbReference type="InterPro" id="IPR027385">
    <property type="entry name" value="Beta-barrel_OMP"/>
</dbReference>
<sequence length="213" mass="23026">MRKGEREMKVRERRTFAAWCAGVIPLAAVLALPVNAEAREGLFLGVGAGWSGSDVQLDAGPALDIDGAAADGLAGIAFAGYGWRGRQGFFAVEANMGARNADADINFSGGKISVESSTSYGLGVLLGGTLEGATPYLRLGWQVSNYEVNAFQSDDQDHDGFRYGLGALLPLQEDLDMRLEWTQTRYGAEKYFQDQLEVEPTENLFSVALSLRY</sequence>
<dbReference type="Proteomes" id="UP000739180">
    <property type="component" value="Unassembled WGS sequence"/>
</dbReference>
<evidence type="ECO:0000313" key="3">
    <source>
        <dbReference type="EMBL" id="TMW10955.1"/>
    </source>
</evidence>
<evidence type="ECO:0000313" key="4">
    <source>
        <dbReference type="Proteomes" id="UP000739180"/>
    </source>
</evidence>
<feature type="domain" description="Outer membrane protein beta-barrel" evidence="2">
    <location>
        <begin position="26"/>
        <end position="194"/>
    </location>
</feature>
<comment type="caution">
    <text evidence="3">The sequence shown here is derived from an EMBL/GenBank/DDBJ whole genome shotgun (WGS) entry which is preliminary data.</text>
</comment>
<name>A0ABY2XHV7_9GAMM</name>
<protein>
    <submittedName>
        <fullName evidence="3">Porin family protein</fullName>
    </submittedName>
</protein>
<keyword evidence="1" id="KW-0732">Signal</keyword>
<evidence type="ECO:0000259" key="2">
    <source>
        <dbReference type="Pfam" id="PF13505"/>
    </source>
</evidence>